<dbReference type="Proteomes" id="UP001199424">
    <property type="component" value="Unassembled WGS sequence"/>
</dbReference>
<protein>
    <submittedName>
        <fullName evidence="3">Procyclic acidic repetitive family protein</fullName>
    </submittedName>
</protein>
<feature type="signal peptide" evidence="2">
    <location>
        <begin position="1"/>
        <end position="25"/>
    </location>
</feature>
<dbReference type="AlphaFoldDB" id="A0AAE3AHZ2"/>
<comment type="caution">
    <text evidence="3">The sequence shown here is derived from an EMBL/GenBank/DDBJ whole genome shotgun (WGS) entry which is preliminary data.</text>
</comment>
<sequence>MTRTKRMTAAVLTLVLLLNFAGCGAKNTLFDRVSGAGKFAAESLTIYEEKESFAAEPKTVRDAKQAEVIFGALKDVTLGEVVKTDDKYTRYIFTFADASGSKMSFTLREDGCVVLGGKTYDALGTDTVFEAAGIDPDEETAESKTEASSEASNAQTEPEVTPEPEVTVTPEPTAEPTPEATYTLVDYDGGVFTMQLPQGWQIITGGEYAGYSIRAWDPNDPDVQIFYYGELGPYFKSAEAKAQYQSMSTSNDPLTYLPVLEDPTLAGCLNAMDDYQDAYDGIMPQSFAFAKIQNMTVLSETPITTPLASYAVSEASILASLTSETGAACTGMFEGSILDAGGYEINGVDVTPSRGAANIFGIIAPEGKFETVAPILIQSLTSFTFTDEYIQEAIRQGNMQAENAAEVSRRNNEMMERVVNDFCEYIRQ</sequence>
<dbReference type="EMBL" id="JAJEQC010000005">
    <property type="protein sequence ID" value="MCC2136747.1"/>
    <property type="molecule type" value="Genomic_DNA"/>
</dbReference>
<keyword evidence="2" id="KW-0732">Signal</keyword>
<keyword evidence="4" id="KW-1185">Reference proteome</keyword>
<reference evidence="3" key="1">
    <citation type="submission" date="2021-10" db="EMBL/GenBank/DDBJ databases">
        <title>Anaerobic single-cell dispensing facilitates the cultivation of human gut bacteria.</title>
        <authorList>
            <person name="Afrizal A."/>
        </authorList>
    </citation>
    <scope>NUCLEOTIDE SEQUENCE</scope>
    <source>
        <strain evidence="3">CLA-AA-H250</strain>
    </source>
</reference>
<dbReference type="RefSeq" id="WP_308449126.1">
    <property type="nucleotide sequence ID" value="NZ_JAJEQC010000005.1"/>
</dbReference>
<feature type="region of interest" description="Disordered" evidence="1">
    <location>
        <begin position="133"/>
        <end position="179"/>
    </location>
</feature>
<organism evidence="3 4">
    <name type="scientific">Hominenteromicrobium mulieris</name>
    <dbReference type="NCBI Taxonomy" id="2885357"/>
    <lineage>
        <taxon>Bacteria</taxon>
        <taxon>Bacillati</taxon>
        <taxon>Bacillota</taxon>
        <taxon>Clostridia</taxon>
        <taxon>Eubacteriales</taxon>
        <taxon>Oscillospiraceae</taxon>
        <taxon>Hominenteromicrobium</taxon>
    </lineage>
</organism>
<evidence type="ECO:0000256" key="1">
    <source>
        <dbReference type="SAM" id="MobiDB-lite"/>
    </source>
</evidence>
<accession>A0AAE3AHZ2</accession>
<evidence type="ECO:0000256" key="2">
    <source>
        <dbReference type="SAM" id="SignalP"/>
    </source>
</evidence>
<name>A0AAE3AHZ2_9FIRM</name>
<gene>
    <name evidence="3" type="ORF">LKD31_06920</name>
</gene>
<evidence type="ECO:0000313" key="3">
    <source>
        <dbReference type="EMBL" id="MCC2136747.1"/>
    </source>
</evidence>
<proteinExistence type="predicted"/>
<feature type="compositionally biased region" description="Low complexity" evidence="1">
    <location>
        <begin position="148"/>
        <end position="179"/>
    </location>
</feature>
<evidence type="ECO:0000313" key="4">
    <source>
        <dbReference type="Proteomes" id="UP001199424"/>
    </source>
</evidence>
<feature type="chain" id="PRO_5041988262" evidence="2">
    <location>
        <begin position="26"/>
        <end position="428"/>
    </location>
</feature>